<gene>
    <name evidence="1" type="ORF">H8K32_10135</name>
</gene>
<dbReference type="AlphaFoldDB" id="A0A923HIR3"/>
<evidence type="ECO:0000313" key="1">
    <source>
        <dbReference type="EMBL" id="MBC3862457.1"/>
    </source>
</evidence>
<dbReference type="EMBL" id="JACOFV010000008">
    <property type="protein sequence ID" value="MBC3862457.1"/>
    <property type="molecule type" value="Genomic_DNA"/>
</dbReference>
<protein>
    <submittedName>
        <fullName evidence="1">GTPase</fullName>
    </submittedName>
</protein>
<reference evidence="1" key="1">
    <citation type="submission" date="2020-08" db="EMBL/GenBank/DDBJ databases">
        <title>Novel species isolated from subtropical streams in China.</title>
        <authorList>
            <person name="Lu H."/>
        </authorList>
    </citation>
    <scope>NUCLEOTIDE SEQUENCE</scope>
    <source>
        <strain evidence="1">KACC 12607</strain>
    </source>
</reference>
<proteinExistence type="predicted"/>
<organism evidence="1 2">
    <name type="scientific">Undibacterium jejuense</name>
    <dbReference type="NCBI Taxonomy" id="1344949"/>
    <lineage>
        <taxon>Bacteria</taxon>
        <taxon>Pseudomonadati</taxon>
        <taxon>Pseudomonadota</taxon>
        <taxon>Betaproteobacteria</taxon>
        <taxon>Burkholderiales</taxon>
        <taxon>Oxalobacteraceae</taxon>
        <taxon>Undibacterium</taxon>
    </lineage>
</organism>
<accession>A0A923HIR3</accession>
<dbReference type="RefSeq" id="WP_186912381.1">
    <property type="nucleotide sequence ID" value="NZ_JACOFV010000008.1"/>
</dbReference>
<comment type="caution">
    <text evidence="1">The sequence shown here is derived from an EMBL/GenBank/DDBJ whole genome shotgun (WGS) entry which is preliminary data.</text>
</comment>
<evidence type="ECO:0000313" key="2">
    <source>
        <dbReference type="Proteomes" id="UP000634011"/>
    </source>
</evidence>
<name>A0A923HIR3_9BURK</name>
<keyword evidence="2" id="KW-1185">Reference proteome</keyword>
<dbReference type="Proteomes" id="UP000634011">
    <property type="component" value="Unassembled WGS sequence"/>
</dbReference>
<sequence length="126" mass="13788">MSERLPLTIVSGADYAQREAVIAEASAAFLAAQPANAKIAAILEGLPSGNFLLPTSPQVFVHRIAPGCFCCIGNLTMRVTLNRVLRQKIQHLYLSVASTEHLDNIRQTLKLPPYDQLLLEVSFICL</sequence>